<dbReference type="GO" id="GO:0003824">
    <property type="term" value="F:catalytic activity"/>
    <property type="evidence" value="ECO:0007669"/>
    <property type="project" value="UniProtKB-ARBA"/>
</dbReference>
<dbReference type="InterPro" id="IPR043128">
    <property type="entry name" value="Rev_trsase/Diguanyl_cyclase"/>
</dbReference>
<dbReference type="PROSITE" id="PS50887">
    <property type="entry name" value="GGDEF"/>
    <property type="match status" value="1"/>
</dbReference>
<dbReference type="Pfam" id="PF00989">
    <property type="entry name" value="PAS"/>
    <property type="match status" value="1"/>
</dbReference>
<dbReference type="STRING" id="1396821.SAMN05444515_10561"/>
<evidence type="ECO:0000256" key="1">
    <source>
        <dbReference type="ARBA" id="ARBA00001946"/>
    </source>
</evidence>
<dbReference type="InterPro" id="IPR035919">
    <property type="entry name" value="EAL_sf"/>
</dbReference>
<feature type="domain" description="GGDEF" evidence="5">
    <location>
        <begin position="347"/>
        <end position="480"/>
    </location>
</feature>
<feature type="domain" description="PAS" evidence="3">
    <location>
        <begin position="185"/>
        <end position="231"/>
    </location>
</feature>
<evidence type="ECO:0000313" key="7">
    <source>
        <dbReference type="Proteomes" id="UP000199256"/>
    </source>
</evidence>
<dbReference type="SMART" id="SM00091">
    <property type="entry name" value="PAS"/>
    <property type="match status" value="1"/>
</dbReference>
<dbReference type="CDD" id="cd00130">
    <property type="entry name" value="PAS"/>
    <property type="match status" value="2"/>
</dbReference>
<dbReference type="CDD" id="cd01948">
    <property type="entry name" value="EAL"/>
    <property type="match status" value="1"/>
</dbReference>
<dbReference type="Gene3D" id="3.30.70.270">
    <property type="match status" value="1"/>
</dbReference>
<dbReference type="EMBL" id="FOAA01000005">
    <property type="protein sequence ID" value="SEK79141.1"/>
    <property type="molecule type" value="Genomic_DNA"/>
</dbReference>
<comment type="cofactor">
    <cofactor evidence="1">
        <name>Mg(2+)</name>
        <dbReference type="ChEBI" id="CHEBI:18420"/>
    </cofactor>
</comment>
<evidence type="ECO:0000313" key="6">
    <source>
        <dbReference type="EMBL" id="SEK79141.1"/>
    </source>
</evidence>
<name>A0A1H7JWQ5_9GAMM</name>
<dbReference type="InterPro" id="IPR000014">
    <property type="entry name" value="PAS"/>
</dbReference>
<keyword evidence="7" id="KW-1185">Reference proteome</keyword>
<evidence type="ECO:0000259" key="3">
    <source>
        <dbReference type="PROSITE" id="PS50112"/>
    </source>
</evidence>
<dbReference type="Gene3D" id="3.30.450.20">
    <property type="entry name" value="PAS domain"/>
    <property type="match status" value="2"/>
</dbReference>
<organism evidence="6 7">
    <name type="scientific">Ectothiorhodospira marina</name>
    <dbReference type="NCBI Taxonomy" id="1396821"/>
    <lineage>
        <taxon>Bacteria</taxon>
        <taxon>Pseudomonadati</taxon>
        <taxon>Pseudomonadota</taxon>
        <taxon>Gammaproteobacteria</taxon>
        <taxon>Chromatiales</taxon>
        <taxon>Ectothiorhodospiraceae</taxon>
        <taxon>Ectothiorhodospira</taxon>
    </lineage>
</organism>
<dbReference type="PROSITE" id="PS50112">
    <property type="entry name" value="PAS"/>
    <property type="match status" value="1"/>
</dbReference>
<dbReference type="PROSITE" id="PS50883">
    <property type="entry name" value="EAL"/>
    <property type="match status" value="1"/>
</dbReference>
<dbReference type="InterPro" id="IPR035965">
    <property type="entry name" value="PAS-like_dom_sf"/>
</dbReference>
<dbReference type="Pfam" id="PF00990">
    <property type="entry name" value="GGDEF"/>
    <property type="match status" value="1"/>
</dbReference>
<dbReference type="InterPro" id="IPR013655">
    <property type="entry name" value="PAS_fold_3"/>
</dbReference>
<evidence type="ECO:0000259" key="5">
    <source>
        <dbReference type="PROSITE" id="PS50887"/>
    </source>
</evidence>
<dbReference type="SUPFAM" id="SSF55073">
    <property type="entry name" value="Nucleotide cyclase"/>
    <property type="match status" value="1"/>
</dbReference>
<evidence type="ECO:0000259" key="4">
    <source>
        <dbReference type="PROSITE" id="PS50883"/>
    </source>
</evidence>
<dbReference type="Pfam" id="PF00563">
    <property type="entry name" value="EAL"/>
    <property type="match status" value="1"/>
</dbReference>
<dbReference type="PANTHER" id="PTHR44757">
    <property type="entry name" value="DIGUANYLATE CYCLASE DGCP"/>
    <property type="match status" value="1"/>
</dbReference>
<dbReference type="PANTHER" id="PTHR44757:SF4">
    <property type="entry name" value="DIGUANYLATE CYCLASE DGCE-RELATED"/>
    <property type="match status" value="1"/>
</dbReference>
<dbReference type="SUPFAM" id="SSF141868">
    <property type="entry name" value="EAL domain-like"/>
    <property type="match status" value="1"/>
</dbReference>
<reference evidence="7" key="1">
    <citation type="submission" date="2016-10" db="EMBL/GenBank/DDBJ databases">
        <authorList>
            <person name="Varghese N."/>
            <person name="Submissions S."/>
        </authorList>
    </citation>
    <scope>NUCLEOTIDE SEQUENCE [LARGE SCALE GENOMIC DNA]</scope>
    <source>
        <strain evidence="7">DSM 241</strain>
    </source>
</reference>
<sequence>MRKTETRPPSGPSRAKGKAAPDDLERIIAQVHAMDRVPDAWQGVDRMPTMIPYMAKAVDELQRIYVSPRLKQWMGGQGKGRFLKDHDRWLAHLHPDDRASVLTALQETREAQRAYCLEYRLQDQNGQAHWVRDMGAYVHDGRPERAVIQGLMMEILESPQEAHATLAKEPAHPPASPALTEAPQLARHLHQLLDQAPMALFAVDAQGQITYVNQQALTQLGYARPDLLGRQAHGLLMKAQEDGTPVAWPDSPLHHVLHTGEAVERQDTVLWRRDRRALPVHLGITPLRAGTAASGAVATFQDATEYRSMSTQLDYQASHDPLTGLLNRRELMFRLERALHDARHRHVQHALAYLDLDQFKLVNDTSGHQAGDELLRRIATLFTDHVRPGDALARLGGDEFAAILHEVSPEQAMGLAEDMRKLVENYRFPWENLQFSLTVSVGLVPVSRQSSSGLTLLSAADTACNAAKETGRNQVHAFNKDDTSLMRMQGDMHWVNRIHSAVENNGLQLFCQPIRPAALEGKDAGAHFEILVRMRDHDDKLIPPAAFLPAAERYNLSTRIDRWVVRQTLAWMSNQRDRLDALDACAINLSGHSVGNSEFLKFLLEALQESNLPPEKFCFEVTETVAICNLDNARHLFSSLGSLGCRFSLDDFGSGMSSFGYLRNLPVHYLKIDGLFVRDIAQDETDRALVQSINDIAHVMGKRTIAEFVESDAILQVLREMGVDYVQGHHIGHPVPLESVALGADPSGAA</sequence>
<dbReference type="NCBIfam" id="TIGR00254">
    <property type="entry name" value="GGDEF"/>
    <property type="match status" value="1"/>
</dbReference>
<dbReference type="SMART" id="SM00052">
    <property type="entry name" value="EAL"/>
    <property type="match status" value="1"/>
</dbReference>
<dbReference type="InterPro" id="IPR001633">
    <property type="entry name" value="EAL_dom"/>
</dbReference>
<dbReference type="SUPFAM" id="SSF55785">
    <property type="entry name" value="PYP-like sensor domain (PAS domain)"/>
    <property type="match status" value="2"/>
</dbReference>
<dbReference type="GO" id="GO:0006355">
    <property type="term" value="P:regulation of DNA-templated transcription"/>
    <property type="evidence" value="ECO:0007669"/>
    <property type="project" value="InterPro"/>
</dbReference>
<dbReference type="RefSeq" id="WP_245740651.1">
    <property type="nucleotide sequence ID" value="NZ_FOAA01000005.1"/>
</dbReference>
<dbReference type="InterPro" id="IPR013767">
    <property type="entry name" value="PAS_fold"/>
</dbReference>
<dbReference type="Pfam" id="PF08447">
    <property type="entry name" value="PAS_3"/>
    <property type="match status" value="1"/>
</dbReference>
<dbReference type="AlphaFoldDB" id="A0A1H7JWQ5"/>
<dbReference type="FunFam" id="3.30.70.270:FF:000001">
    <property type="entry name" value="Diguanylate cyclase domain protein"/>
    <property type="match status" value="1"/>
</dbReference>
<dbReference type="InterPro" id="IPR000160">
    <property type="entry name" value="GGDEF_dom"/>
</dbReference>
<evidence type="ECO:0000256" key="2">
    <source>
        <dbReference type="SAM" id="MobiDB-lite"/>
    </source>
</evidence>
<feature type="region of interest" description="Disordered" evidence="2">
    <location>
        <begin position="1"/>
        <end position="22"/>
    </location>
</feature>
<dbReference type="SMART" id="SM00267">
    <property type="entry name" value="GGDEF"/>
    <property type="match status" value="1"/>
</dbReference>
<accession>A0A1H7JWQ5</accession>
<dbReference type="CDD" id="cd01949">
    <property type="entry name" value="GGDEF"/>
    <property type="match status" value="1"/>
</dbReference>
<dbReference type="InterPro" id="IPR052155">
    <property type="entry name" value="Biofilm_reg_signaling"/>
</dbReference>
<proteinExistence type="predicted"/>
<dbReference type="Proteomes" id="UP000199256">
    <property type="component" value="Unassembled WGS sequence"/>
</dbReference>
<protein>
    <submittedName>
        <fullName evidence="6">Two-component system, chemotaxis family, CheB/CheR fusion protein</fullName>
    </submittedName>
</protein>
<dbReference type="Gene3D" id="3.20.20.450">
    <property type="entry name" value="EAL domain"/>
    <property type="match status" value="1"/>
</dbReference>
<gene>
    <name evidence="6" type="ORF">SAMN05444515_10561</name>
</gene>
<dbReference type="InterPro" id="IPR029787">
    <property type="entry name" value="Nucleotide_cyclase"/>
</dbReference>
<feature type="domain" description="EAL" evidence="4">
    <location>
        <begin position="491"/>
        <end position="748"/>
    </location>
</feature>
<dbReference type="NCBIfam" id="TIGR00229">
    <property type="entry name" value="sensory_box"/>
    <property type="match status" value="1"/>
</dbReference>